<accession>A0A8J5K6U2</accession>
<protein>
    <submittedName>
        <fullName evidence="1">Uncharacterized protein</fullName>
    </submittedName>
</protein>
<dbReference type="AlphaFoldDB" id="A0A8J5K6U2"/>
<dbReference type="Proteomes" id="UP000734854">
    <property type="component" value="Unassembled WGS sequence"/>
</dbReference>
<gene>
    <name evidence="1" type="ORF">ZIOFF_064923</name>
</gene>
<keyword evidence="2" id="KW-1185">Reference proteome</keyword>
<evidence type="ECO:0000313" key="2">
    <source>
        <dbReference type="Proteomes" id="UP000734854"/>
    </source>
</evidence>
<dbReference type="EMBL" id="JACMSC010000018">
    <property type="protein sequence ID" value="KAG6475694.1"/>
    <property type="molecule type" value="Genomic_DNA"/>
</dbReference>
<evidence type="ECO:0000313" key="1">
    <source>
        <dbReference type="EMBL" id="KAG6475694.1"/>
    </source>
</evidence>
<organism evidence="1 2">
    <name type="scientific">Zingiber officinale</name>
    <name type="common">Ginger</name>
    <name type="synonym">Amomum zingiber</name>
    <dbReference type="NCBI Taxonomy" id="94328"/>
    <lineage>
        <taxon>Eukaryota</taxon>
        <taxon>Viridiplantae</taxon>
        <taxon>Streptophyta</taxon>
        <taxon>Embryophyta</taxon>
        <taxon>Tracheophyta</taxon>
        <taxon>Spermatophyta</taxon>
        <taxon>Magnoliopsida</taxon>
        <taxon>Liliopsida</taxon>
        <taxon>Zingiberales</taxon>
        <taxon>Zingiberaceae</taxon>
        <taxon>Zingiber</taxon>
    </lineage>
</organism>
<name>A0A8J5K6U2_ZINOF</name>
<reference evidence="1 2" key="1">
    <citation type="submission" date="2020-08" db="EMBL/GenBank/DDBJ databases">
        <title>Plant Genome Project.</title>
        <authorList>
            <person name="Zhang R.-G."/>
        </authorList>
    </citation>
    <scope>NUCLEOTIDE SEQUENCE [LARGE SCALE GENOMIC DNA]</scope>
    <source>
        <tissue evidence="1">Rhizome</tissue>
    </source>
</reference>
<comment type="caution">
    <text evidence="1">The sequence shown here is derived from an EMBL/GenBank/DDBJ whole genome shotgun (WGS) entry which is preliminary data.</text>
</comment>
<sequence length="193" mass="21681">MLAFSVFCSRCSLSPASTCDCIPHPTIRPTRTDARQGPTATSEDYRHVLLSLSAKKFWHCVFPPLPFRTLSHFSFPLLIQSLHVANPCYFVFLLLPWSLIELPLLCSQADFHPDLLIFGTNSFCIFTLNPTVFLLVVKATALTMNVVDIIKDGLLIAFSLSVIRDTITPINLFGYDVDNHDFGYIILIHNACF</sequence>
<proteinExistence type="predicted"/>